<protein>
    <submittedName>
        <fullName evidence="2">Uncharacterized protein</fullName>
    </submittedName>
</protein>
<gene>
    <name evidence="2" type="ORF">EOD39_11855</name>
</gene>
<keyword evidence="3" id="KW-1185">Reference proteome</keyword>
<evidence type="ECO:0000313" key="3">
    <source>
        <dbReference type="Proteomes" id="UP000289886"/>
    </source>
</evidence>
<dbReference type="EMBL" id="SCEB01214248">
    <property type="protein sequence ID" value="RXM36406.1"/>
    <property type="molecule type" value="Genomic_DNA"/>
</dbReference>
<accession>A0A444UMK0</accession>
<feature type="compositionally biased region" description="Basic and acidic residues" evidence="1">
    <location>
        <begin position="14"/>
        <end position="36"/>
    </location>
</feature>
<dbReference type="AlphaFoldDB" id="A0A444UMK0"/>
<organism evidence="2 3">
    <name type="scientific">Acipenser ruthenus</name>
    <name type="common">Sterlet sturgeon</name>
    <dbReference type="NCBI Taxonomy" id="7906"/>
    <lineage>
        <taxon>Eukaryota</taxon>
        <taxon>Metazoa</taxon>
        <taxon>Chordata</taxon>
        <taxon>Craniata</taxon>
        <taxon>Vertebrata</taxon>
        <taxon>Euteleostomi</taxon>
        <taxon>Actinopterygii</taxon>
        <taxon>Chondrostei</taxon>
        <taxon>Acipenseriformes</taxon>
        <taxon>Acipenseridae</taxon>
        <taxon>Acipenser</taxon>
    </lineage>
</organism>
<reference evidence="2 3" key="1">
    <citation type="submission" date="2019-01" db="EMBL/GenBank/DDBJ databases">
        <title>Draft Genome and Complete Hox-Cluster Characterization of the Sterlet Sturgeon (Acipenser ruthenus).</title>
        <authorList>
            <person name="Wei Q."/>
        </authorList>
    </citation>
    <scope>NUCLEOTIDE SEQUENCE [LARGE SCALE GENOMIC DNA]</scope>
    <source>
        <strain evidence="2">WHYD16114868_AA</strain>
        <tissue evidence="2">Blood</tissue>
    </source>
</reference>
<sequence length="67" mass="7323">MKKKTQAALNKRQAIKEDASTADVTGRRAETPADHVETEEDPVSHHAVASTADIGMFSNDQRFGEII</sequence>
<dbReference type="Proteomes" id="UP000289886">
    <property type="component" value="Unassembled WGS sequence"/>
</dbReference>
<feature type="region of interest" description="Disordered" evidence="1">
    <location>
        <begin position="1"/>
        <end position="45"/>
    </location>
</feature>
<proteinExistence type="predicted"/>
<evidence type="ECO:0000256" key="1">
    <source>
        <dbReference type="SAM" id="MobiDB-lite"/>
    </source>
</evidence>
<comment type="caution">
    <text evidence="2">The sequence shown here is derived from an EMBL/GenBank/DDBJ whole genome shotgun (WGS) entry which is preliminary data.</text>
</comment>
<evidence type="ECO:0000313" key="2">
    <source>
        <dbReference type="EMBL" id="RXM36406.1"/>
    </source>
</evidence>
<name>A0A444UMK0_ACIRT</name>